<dbReference type="InterPro" id="IPR050832">
    <property type="entry name" value="Bact_Acetyltransf"/>
</dbReference>
<dbReference type="Proteomes" id="UP001183648">
    <property type="component" value="Unassembled WGS sequence"/>
</dbReference>
<evidence type="ECO:0000259" key="3">
    <source>
        <dbReference type="PROSITE" id="PS51186"/>
    </source>
</evidence>
<dbReference type="RefSeq" id="WP_310304138.1">
    <property type="nucleotide sequence ID" value="NZ_BAAAPS010000003.1"/>
</dbReference>
<dbReference type="PROSITE" id="PS51186">
    <property type="entry name" value="GNAT"/>
    <property type="match status" value="1"/>
</dbReference>
<dbReference type="InterPro" id="IPR000182">
    <property type="entry name" value="GNAT_dom"/>
</dbReference>
<dbReference type="EC" id="2.3.1.-" evidence="4"/>
<keyword evidence="2 4" id="KW-0012">Acyltransferase</keyword>
<keyword evidence="5" id="KW-1185">Reference proteome</keyword>
<evidence type="ECO:0000256" key="1">
    <source>
        <dbReference type="ARBA" id="ARBA00022679"/>
    </source>
</evidence>
<proteinExistence type="predicted"/>
<organism evidence="4 5">
    <name type="scientific">Nocardioides marmoribigeumensis</name>
    <dbReference type="NCBI Taxonomy" id="433649"/>
    <lineage>
        <taxon>Bacteria</taxon>
        <taxon>Bacillati</taxon>
        <taxon>Actinomycetota</taxon>
        <taxon>Actinomycetes</taxon>
        <taxon>Propionibacteriales</taxon>
        <taxon>Nocardioidaceae</taxon>
        <taxon>Nocardioides</taxon>
    </lineage>
</organism>
<gene>
    <name evidence="4" type="ORF">J2S63_003135</name>
</gene>
<feature type="domain" description="N-acetyltransferase" evidence="3">
    <location>
        <begin position="16"/>
        <end position="166"/>
    </location>
</feature>
<dbReference type="PANTHER" id="PTHR43877">
    <property type="entry name" value="AMINOALKYLPHOSPHONATE N-ACETYLTRANSFERASE-RELATED-RELATED"/>
    <property type="match status" value="1"/>
</dbReference>
<dbReference type="InterPro" id="IPR016181">
    <property type="entry name" value="Acyl_CoA_acyltransferase"/>
</dbReference>
<evidence type="ECO:0000313" key="4">
    <source>
        <dbReference type="EMBL" id="MDR7363582.1"/>
    </source>
</evidence>
<keyword evidence="1 4" id="KW-0808">Transferase</keyword>
<reference evidence="4 5" key="1">
    <citation type="submission" date="2023-07" db="EMBL/GenBank/DDBJ databases">
        <title>Sequencing the genomes of 1000 actinobacteria strains.</title>
        <authorList>
            <person name="Klenk H.-P."/>
        </authorList>
    </citation>
    <scope>NUCLEOTIDE SEQUENCE [LARGE SCALE GENOMIC DNA]</scope>
    <source>
        <strain evidence="4 5">DSM 19426</strain>
    </source>
</reference>
<dbReference type="EMBL" id="JAVDYG010000001">
    <property type="protein sequence ID" value="MDR7363582.1"/>
    <property type="molecule type" value="Genomic_DNA"/>
</dbReference>
<evidence type="ECO:0000313" key="5">
    <source>
        <dbReference type="Proteomes" id="UP001183648"/>
    </source>
</evidence>
<comment type="caution">
    <text evidence="4">The sequence shown here is derived from an EMBL/GenBank/DDBJ whole genome shotgun (WGS) entry which is preliminary data.</text>
</comment>
<accession>A0ABU2BYY3</accession>
<dbReference type="GO" id="GO:0016746">
    <property type="term" value="F:acyltransferase activity"/>
    <property type="evidence" value="ECO:0007669"/>
    <property type="project" value="UniProtKB-KW"/>
</dbReference>
<evidence type="ECO:0000256" key="2">
    <source>
        <dbReference type="ARBA" id="ARBA00023315"/>
    </source>
</evidence>
<dbReference type="SUPFAM" id="SSF55729">
    <property type="entry name" value="Acyl-CoA N-acyltransferases (Nat)"/>
    <property type="match status" value="1"/>
</dbReference>
<sequence length="166" mass="17991">MSTPFDPSEGVLDVAPRFAPDDPRTPDVVALLEDHLALMRSLSPPEDVHALDLEGLCRPSVAFFSVRRGGLLLAIGALADLGEGHGELKSMHTRSDLRRAGLARRLLRHLLDEARARGLHRVSLETGPQPEFGPARALYASEGFGECGPFGAYAESAFSTFMTREL</sequence>
<dbReference type="PANTHER" id="PTHR43877:SF5">
    <property type="entry name" value="BLL8307 PROTEIN"/>
    <property type="match status" value="1"/>
</dbReference>
<dbReference type="Gene3D" id="3.40.630.30">
    <property type="match status" value="1"/>
</dbReference>
<dbReference type="Pfam" id="PF00583">
    <property type="entry name" value="Acetyltransf_1"/>
    <property type="match status" value="1"/>
</dbReference>
<name>A0ABU2BYY3_9ACTN</name>
<protein>
    <submittedName>
        <fullName evidence="4">Acetyltransferase</fullName>
        <ecNumber evidence="4">2.3.1.-</ecNumber>
    </submittedName>
</protein>